<name>A0A1I0T2J2_9BACL</name>
<evidence type="ECO:0000256" key="6">
    <source>
        <dbReference type="ARBA" id="ARBA00023118"/>
    </source>
</evidence>
<dbReference type="Gene3D" id="1.20.120.920">
    <property type="entry name" value="CRISPR-associated endonuclease Cas1, C-terminal domain"/>
    <property type="match status" value="1"/>
</dbReference>
<dbReference type="STRING" id="186116.SAMN05192569_101046"/>
<dbReference type="NCBIfam" id="TIGR03641">
    <property type="entry name" value="cas1_HMARI"/>
    <property type="match status" value="1"/>
</dbReference>
<feature type="binding site" evidence="9">
    <location>
        <position position="160"/>
    </location>
    <ligand>
        <name>Mn(2+)</name>
        <dbReference type="ChEBI" id="CHEBI:29035"/>
    </ligand>
</feature>
<keyword evidence="7 9" id="KW-0238">DNA-binding</keyword>
<dbReference type="GO" id="GO:0043571">
    <property type="term" value="P:maintenance of CRISPR repeat elements"/>
    <property type="evidence" value="ECO:0007669"/>
    <property type="project" value="UniProtKB-UniRule"/>
</dbReference>
<evidence type="ECO:0000256" key="1">
    <source>
        <dbReference type="ARBA" id="ARBA00022722"/>
    </source>
</evidence>
<dbReference type="InterPro" id="IPR042211">
    <property type="entry name" value="CRISPR-assoc_Cas1_N"/>
</dbReference>
<dbReference type="PANTHER" id="PTHR43219:SF1">
    <property type="entry name" value="CRISPR-ASSOCIATED ENDONUCLEASE CAS1"/>
    <property type="match status" value="1"/>
</dbReference>
<dbReference type="HAMAP" id="MF_01470">
    <property type="entry name" value="Cas1"/>
    <property type="match status" value="1"/>
</dbReference>
<dbReference type="RefSeq" id="WP_090948734.1">
    <property type="nucleotide sequence ID" value="NZ_FOJS01000010.1"/>
</dbReference>
<dbReference type="EMBL" id="FOJS01000010">
    <property type="protein sequence ID" value="SFA45833.1"/>
    <property type="molecule type" value="Genomic_DNA"/>
</dbReference>
<keyword evidence="2 9" id="KW-0479">Metal-binding</keyword>
<dbReference type="Gene3D" id="3.100.10.20">
    <property type="entry name" value="CRISPR-associated endonuclease Cas1, N-terminal domain"/>
    <property type="match status" value="1"/>
</dbReference>
<comment type="subunit">
    <text evidence="9">Homodimer, forms a heterotetramer with a Cas2 homodimer.</text>
</comment>
<evidence type="ECO:0000256" key="2">
    <source>
        <dbReference type="ARBA" id="ARBA00022723"/>
    </source>
</evidence>
<dbReference type="AlphaFoldDB" id="A0A1I0T2J2"/>
<dbReference type="InterPro" id="IPR002729">
    <property type="entry name" value="CRISPR-assoc_Cas1"/>
</dbReference>
<evidence type="ECO:0000256" key="3">
    <source>
        <dbReference type="ARBA" id="ARBA00022759"/>
    </source>
</evidence>
<comment type="similarity">
    <text evidence="9">Belongs to the CRISPR-associated endonuclease Cas1 family.</text>
</comment>
<dbReference type="GO" id="GO:0016787">
    <property type="term" value="F:hydrolase activity"/>
    <property type="evidence" value="ECO:0007669"/>
    <property type="project" value="UniProtKB-KW"/>
</dbReference>
<evidence type="ECO:0000256" key="9">
    <source>
        <dbReference type="HAMAP-Rule" id="MF_01470"/>
    </source>
</evidence>
<keyword evidence="1 9" id="KW-0540">Nuclease</keyword>
<keyword evidence="5 9" id="KW-0460">Magnesium</keyword>
<proteinExistence type="inferred from homology"/>
<evidence type="ECO:0000256" key="7">
    <source>
        <dbReference type="ARBA" id="ARBA00023125"/>
    </source>
</evidence>
<keyword evidence="8 9" id="KW-0464">Manganese</keyword>
<dbReference type="CDD" id="cd09722">
    <property type="entry name" value="Cas1_I-B"/>
    <property type="match status" value="1"/>
</dbReference>
<dbReference type="Proteomes" id="UP000198650">
    <property type="component" value="Unassembled WGS sequence"/>
</dbReference>
<evidence type="ECO:0000313" key="11">
    <source>
        <dbReference type="Proteomes" id="UP000198650"/>
    </source>
</evidence>
<keyword evidence="11" id="KW-1185">Reference proteome</keyword>
<dbReference type="GO" id="GO:0004520">
    <property type="term" value="F:DNA endonuclease activity"/>
    <property type="evidence" value="ECO:0007669"/>
    <property type="project" value="InterPro"/>
</dbReference>
<dbReference type="GO" id="GO:0046872">
    <property type="term" value="F:metal ion binding"/>
    <property type="evidence" value="ECO:0007669"/>
    <property type="project" value="UniProtKB-UniRule"/>
</dbReference>
<accession>A0A1I0T2J2</accession>
<dbReference type="GO" id="GO:0003677">
    <property type="term" value="F:DNA binding"/>
    <property type="evidence" value="ECO:0007669"/>
    <property type="project" value="UniProtKB-KW"/>
</dbReference>
<evidence type="ECO:0000256" key="4">
    <source>
        <dbReference type="ARBA" id="ARBA00022801"/>
    </source>
</evidence>
<evidence type="ECO:0000313" key="10">
    <source>
        <dbReference type="EMBL" id="SFA45833.1"/>
    </source>
</evidence>
<feature type="binding site" evidence="9">
    <location>
        <position position="242"/>
    </location>
    <ligand>
        <name>Mn(2+)</name>
        <dbReference type="ChEBI" id="CHEBI:29035"/>
    </ligand>
</feature>
<reference evidence="11" key="1">
    <citation type="submission" date="2016-10" db="EMBL/GenBank/DDBJ databases">
        <authorList>
            <person name="Varghese N."/>
            <person name="Submissions S."/>
        </authorList>
    </citation>
    <scope>NUCLEOTIDE SEQUENCE [LARGE SCALE GENOMIC DNA]</scope>
    <source>
        <strain evidence="11">M1</strain>
    </source>
</reference>
<dbReference type="OrthoDB" id="9803119at2"/>
<keyword evidence="3 9" id="KW-0255">Endonuclease</keyword>
<dbReference type="NCBIfam" id="TIGR00287">
    <property type="entry name" value="cas1"/>
    <property type="match status" value="1"/>
</dbReference>
<dbReference type="InterPro" id="IPR019858">
    <property type="entry name" value="CRISPR-assoc_Cas1_HMARI/TNEAP"/>
</dbReference>
<protein>
    <recommendedName>
        <fullName evidence="9">CRISPR-associated endonuclease Cas1</fullName>
        <ecNumber evidence="9">3.1.-.-</ecNumber>
    </recommendedName>
</protein>
<evidence type="ECO:0000256" key="5">
    <source>
        <dbReference type="ARBA" id="ARBA00022842"/>
    </source>
</evidence>
<dbReference type="PANTHER" id="PTHR43219">
    <property type="entry name" value="CRISPR-ASSOCIATED ENDONUCLEASE CAS1"/>
    <property type="match status" value="1"/>
</dbReference>
<dbReference type="InterPro" id="IPR042206">
    <property type="entry name" value="CRISPR-assoc_Cas1_C"/>
</dbReference>
<keyword evidence="6 9" id="KW-0051">Antiviral defense</keyword>
<dbReference type="EC" id="3.1.-.-" evidence="9"/>
<gene>
    <name evidence="9" type="primary">cas1</name>
    <name evidence="10" type="ORF">SAMN05192569_101046</name>
</gene>
<sequence>MKKTLYIFQSGELVRQDNSICFETAERKRVLPVEDVNDIYIFGEVNVTKKFLELMAQKHICIHYFNHYGYYTGTFYPREHLNAGHVILKQAEAYLDPKKRLALARKFVEGAIGQMIQVLKYYQNRVKTNNDKFKEMILDFQSSRAKLDQWTSVEEMMSTEGHVREKYYSMFDDILNHNPDFLFEKRSKRPPLNRLNAMISFGNQICYTMVLSEIYKTYLDPRIGFLHATNFRRFSLNLDVAEIFKPIMVDRLIFTLVNKKMITKKDFDKHMEGILLSEEGRKKFIGELDKRMKTTVNHRHLGKSVSYRRLIRLELYKIQKHLLGEKEYEPYRSLW</sequence>
<dbReference type="Pfam" id="PF01867">
    <property type="entry name" value="Cas_Cas1"/>
    <property type="match status" value="1"/>
</dbReference>
<feature type="binding site" evidence="9">
    <location>
        <position position="227"/>
    </location>
    <ligand>
        <name>Mn(2+)</name>
        <dbReference type="ChEBI" id="CHEBI:29035"/>
    </ligand>
</feature>
<dbReference type="GO" id="GO:0051607">
    <property type="term" value="P:defense response to virus"/>
    <property type="evidence" value="ECO:0007669"/>
    <property type="project" value="UniProtKB-UniRule"/>
</dbReference>
<keyword evidence="4 9" id="KW-0378">Hydrolase</keyword>
<evidence type="ECO:0000256" key="8">
    <source>
        <dbReference type="ARBA" id="ARBA00023211"/>
    </source>
</evidence>
<comment type="function">
    <text evidence="9">CRISPR (clustered regularly interspaced short palindromic repeat), is an adaptive immune system that provides protection against mobile genetic elements (viruses, transposable elements and conjugative plasmids). CRISPR clusters contain spacers, sequences complementary to antecedent mobile elements, and target invading nucleic acids. CRISPR clusters are transcribed and processed into CRISPR RNA (crRNA). Acts as a dsDNA endonuclease. Involved in the integration of spacer DNA into the CRISPR cassette.</text>
</comment>
<organism evidence="10 11">
    <name type="scientific">Parageobacillus thermantarcticus</name>
    <dbReference type="NCBI Taxonomy" id="186116"/>
    <lineage>
        <taxon>Bacteria</taxon>
        <taxon>Bacillati</taxon>
        <taxon>Bacillota</taxon>
        <taxon>Bacilli</taxon>
        <taxon>Bacillales</taxon>
        <taxon>Anoxybacillaceae</taxon>
        <taxon>Parageobacillus</taxon>
    </lineage>
</organism>
<comment type="cofactor">
    <cofactor evidence="9">
        <name>Mg(2+)</name>
        <dbReference type="ChEBI" id="CHEBI:18420"/>
    </cofactor>
    <cofactor evidence="9">
        <name>Mn(2+)</name>
        <dbReference type="ChEBI" id="CHEBI:29035"/>
    </cofactor>
</comment>